<feature type="region of interest" description="Disordered" evidence="1">
    <location>
        <begin position="1"/>
        <end position="75"/>
    </location>
</feature>
<feature type="compositionally biased region" description="Low complexity" evidence="1">
    <location>
        <begin position="52"/>
        <end position="69"/>
    </location>
</feature>
<accession>A0AAU3HWN9</accession>
<reference evidence="2" key="1">
    <citation type="submission" date="2022-10" db="EMBL/GenBank/DDBJ databases">
        <title>The complete genomes of actinobacterial strains from the NBC collection.</title>
        <authorList>
            <person name="Joergensen T.S."/>
            <person name="Alvarez Arevalo M."/>
            <person name="Sterndorff E.B."/>
            <person name="Faurdal D."/>
            <person name="Vuksanovic O."/>
            <person name="Mourched A.-S."/>
            <person name="Charusanti P."/>
            <person name="Shaw S."/>
            <person name="Blin K."/>
            <person name="Weber T."/>
        </authorList>
    </citation>
    <scope>NUCLEOTIDE SEQUENCE</scope>
    <source>
        <strain evidence="2">NBC_01393</strain>
    </source>
</reference>
<proteinExistence type="predicted"/>
<gene>
    <name evidence="2" type="ORF">OG699_12370</name>
</gene>
<dbReference type="EMBL" id="CP109546">
    <property type="protein sequence ID" value="WTZ08713.1"/>
    <property type="molecule type" value="Genomic_DNA"/>
</dbReference>
<sequence>MSRVSEVFPGTRGVRLIGQESVRRPLTRPDTSRRPPSARALPHPFVPRAHQAPKTARAEPAPTTTAAHPAAKETS</sequence>
<evidence type="ECO:0000256" key="1">
    <source>
        <dbReference type="SAM" id="MobiDB-lite"/>
    </source>
</evidence>
<name>A0AAU3HWN9_9ACTN</name>
<dbReference type="AlphaFoldDB" id="A0AAU3HWN9"/>
<organism evidence="2">
    <name type="scientific">Streptomyces sp. NBC_01393</name>
    <dbReference type="NCBI Taxonomy" id="2903851"/>
    <lineage>
        <taxon>Bacteria</taxon>
        <taxon>Bacillati</taxon>
        <taxon>Actinomycetota</taxon>
        <taxon>Actinomycetes</taxon>
        <taxon>Kitasatosporales</taxon>
        <taxon>Streptomycetaceae</taxon>
        <taxon>Streptomyces</taxon>
    </lineage>
</organism>
<protein>
    <submittedName>
        <fullName evidence="2">Uncharacterized protein</fullName>
    </submittedName>
</protein>
<evidence type="ECO:0000313" key="2">
    <source>
        <dbReference type="EMBL" id="WTZ08713.1"/>
    </source>
</evidence>